<keyword evidence="1" id="KW-0812">Transmembrane</keyword>
<evidence type="ECO:0000313" key="2">
    <source>
        <dbReference type="EMBL" id="MBO1074126.1"/>
    </source>
</evidence>
<keyword evidence="1" id="KW-1133">Transmembrane helix</keyword>
<sequence length="121" mass="13341">MKVLLQVLAVIIGFLVASGELARRWGDPQFVPLALDDLAVAAMLFWGAWRARDHGPAALVASWGLFSGLMLMLLTINLNFVVQDIAKPGRVFYSVILTAMLGLGLWATWNSLRLTEERTQS</sequence>
<keyword evidence="1" id="KW-0472">Membrane</keyword>
<evidence type="ECO:0000313" key="3">
    <source>
        <dbReference type="Proteomes" id="UP001518990"/>
    </source>
</evidence>
<keyword evidence="3" id="KW-1185">Reference proteome</keyword>
<dbReference type="Proteomes" id="UP001518990">
    <property type="component" value="Unassembled WGS sequence"/>
</dbReference>
<evidence type="ECO:0008006" key="4">
    <source>
        <dbReference type="Google" id="ProtNLM"/>
    </source>
</evidence>
<evidence type="ECO:0000256" key="1">
    <source>
        <dbReference type="SAM" id="Phobius"/>
    </source>
</evidence>
<proteinExistence type="predicted"/>
<dbReference type="RefSeq" id="WP_207445712.1">
    <property type="nucleotide sequence ID" value="NZ_CP061091.1"/>
</dbReference>
<dbReference type="EMBL" id="JACTNF010000004">
    <property type="protein sequence ID" value="MBO1074126.1"/>
    <property type="molecule type" value="Genomic_DNA"/>
</dbReference>
<name>A0ABS3K9I5_9PROT</name>
<organism evidence="2 3">
    <name type="scientific">Roseomonas marmotae</name>
    <dbReference type="NCBI Taxonomy" id="2768161"/>
    <lineage>
        <taxon>Bacteria</taxon>
        <taxon>Pseudomonadati</taxon>
        <taxon>Pseudomonadota</taxon>
        <taxon>Alphaproteobacteria</taxon>
        <taxon>Acetobacterales</taxon>
        <taxon>Roseomonadaceae</taxon>
        <taxon>Roseomonas</taxon>
    </lineage>
</organism>
<feature type="transmembrane region" description="Helical" evidence="1">
    <location>
        <begin position="29"/>
        <end position="49"/>
    </location>
</feature>
<reference evidence="2 3" key="1">
    <citation type="submission" date="2020-09" db="EMBL/GenBank/DDBJ databases">
        <title>Roseomonas.</title>
        <authorList>
            <person name="Zhu W."/>
        </authorList>
    </citation>
    <scope>NUCLEOTIDE SEQUENCE [LARGE SCALE GENOMIC DNA]</scope>
    <source>
        <strain evidence="2 3">1311</strain>
    </source>
</reference>
<gene>
    <name evidence="2" type="ORF">IAI60_05865</name>
</gene>
<comment type="caution">
    <text evidence="2">The sequence shown here is derived from an EMBL/GenBank/DDBJ whole genome shotgun (WGS) entry which is preliminary data.</text>
</comment>
<feature type="transmembrane region" description="Helical" evidence="1">
    <location>
        <begin position="90"/>
        <end position="109"/>
    </location>
</feature>
<protein>
    <recommendedName>
        <fullName evidence="4">DUF2637 domain-containing protein</fullName>
    </recommendedName>
</protein>
<accession>A0ABS3K9I5</accession>
<feature type="transmembrane region" description="Helical" evidence="1">
    <location>
        <begin position="56"/>
        <end position="78"/>
    </location>
</feature>